<proteinExistence type="predicted"/>
<gene>
    <name evidence="1" type="ORF">Slati_2500200</name>
</gene>
<reference evidence="1" key="2">
    <citation type="journal article" date="2024" name="Plant">
        <title>Genomic evolution and insights into agronomic trait innovations of Sesamum species.</title>
        <authorList>
            <person name="Miao H."/>
            <person name="Wang L."/>
            <person name="Qu L."/>
            <person name="Liu H."/>
            <person name="Sun Y."/>
            <person name="Le M."/>
            <person name="Wang Q."/>
            <person name="Wei S."/>
            <person name="Zheng Y."/>
            <person name="Lin W."/>
            <person name="Duan Y."/>
            <person name="Cao H."/>
            <person name="Xiong S."/>
            <person name="Wang X."/>
            <person name="Wei L."/>
            <person name="Li C."/>
            <person name="Ma Q."/>
            <person name="Ju M."/>
            <person name="Zhao R."/>
            <person name="Li G."/>
            <person name="Mu C."/>
            <person name="Tian Q."/>
            <person name="Mei H."/>
            <person name="Zhang T."/>
            <person name="Gao T."/>
            <person name="Zhang H."/>
        </authorList>
    </citation>
    <scope>NUCLEOTIDE SEQUENCE</scope>
    <source>
        <strain evidence="1">KEN1</strain>
    </source>
</reference>
<dbReference type="AlphaFoldDB" id="A0AAW2WEF9"/>
<organism evidence="1">
    <name type="scientific">Sesamum latifolium</name>
    <dbReference type="NCBI Taxonomy" id="2727402"/>
    <lineage>
        <taxon>Eukaryota</taxon>
        <taxon>Viridiplantae</taxon>
        <taxon>Streptophyta</taxon>
        <taxon>Embryophyta</taxon>
        <taxon>Tracheophyta</taxon>
        <taxon>Spermatophyta</taxon>
        <taxon>Magnoliopsida</taxon>
        <taxon>eudicotyledons</taxon>
        <taxon>Gunneridae</taxon>
        <taxon>Pentapetalae</taxon>
        <taxon>asterids</taxon>
        <taxon>lamiids</taxon>
        <taxon>Lamiales</taxon>
        <taxon>Pedaliaceae</taxon>
        <taxon>Sesamum</taxon>
    </lineage>
</organism>
<reference evidence="1" key="1">
    <citation type="submission" date="2020-06" db="EMBL/GenBank/DDBJ databases">
        <authorList>
            <person name="Li T."/>
            <person name="Hu X."/>
            <person name="Zhang T."/>
            <person name="Song X."/>
            <person name="Zhang H."/>
            <person name="Dai N."/>
            <person name="Sheng W."/>
            <person name="Hou X."/>
            <person name="Wei L."/>
        </authorList>
    </citation>
    <scope>NUCLEOTIDE SEQUENCE</scope>
    <source>
        <strain evidence="1">KEN1</strain>
        <tissue evidence="1">Leaf</tissue>
    </source>
</reference>
<comment type="caution">
    <text evidence="1">The sequence shown here is derived from an EMBL/GenBank/DDBJ whole genome shotgun (WGS) entry which is preliminary data.</text>
</comment>
<name>A0AAW2WEF9_9LAMI</name>
<dbReference type="EMBL" id="JACGWN010000008">
    <property type="protein sequence ID" value="KAL0440172.1"/>
    <property type="molecule type" value="Genomic_DNA"/>
</dbReference>
<evidence type="ECO:0000313" key="1">
    <source>
        <dbReference type="EMBL" id="KAL0440172.1"/>
    </source>
</evidence>
<protein>
    <submittedName>
        <fullName evidence="1">Uncharacterized protein</fullName>
    </submittedName>
</protein>
<accession>A0AAW2WEF9</accession>
<sequence length="80" mass="9372">MRKDLRRKMQTALNSSARFSEDPDVQFWSEGQIRSARAPGRYFGAVDVFPGRLQALGQERERGMIVIWLILTLRNRYLLM</sequence>